<dbReference type="InParanoid" id="B0CPY2"/>
<feature type="region of interest" description="Disordered" evidence="1">
    <location>
        <begin position="582"/>
        <end position="604"/>
    </location>
</feature>
<protein>
    <submittedName>
        <fullName evidence="3">Predicted protein</fullName>
    </submittedName>
</protein>
<evidence type="ECO:0000313" key="4">
    <source>
        <dbReference type="Proteomes" id="UP000001194"/>
    </source>
</evidence>
<reference evidence="3 4" key="1">
    <citation type="journal article" date="2008" name="Nature">
        <title>The genome of Laccaria bicolor provides insights into mycorrhizal symbiosis.</title>
        <authorList>
            <person name="Martin F."/>
            <person name="Aerts A."/>
            <person name="Ahren D."/>
            <person name="Brun A."/>
            <person name="Danchin E.G.J."/>
            <person name="Duchaussoy F."/>
            <person name="Gibon J."/>
            <person name="Kohler A."/>
            <person name="Lindquist E."/>
            <person name="Pereda V."/>
            <person name="Salamov A."/>
            <person name="Shapiro H.J."/>
            <person name="Wuyts J."/>
            <person name="Blaudez D."/>
            <person name="Buee M."/>
            <person name="Brokstein P."/>
            <person name="Canbaeck B."/>
            <person name="Cohen D."/>
            <person name="Courty P.E."/>
            <person name="Coutinho P.M."/>
            <person name="Delaruelle C."/>
            <person name="Detter J.C."/>
            <person name="Deveau A."/>
            <person name="DiFazio S."/>
            <person name="Duplessis S."/>
            <person name="Fraissinet-Tachet L."/>
            <person name="Lucic E."/>
            <person name="Frey-Klett P."/>
            <person name="Fourrey C."/>
            <person name="Feussner I."/>
            <person name="Gay G."/>
            <person name="Grimwood J."/>
            <person name="Hoegger P.J."/>
            <person name="Jain P."/>
            <person name="Kilaru S."/>
            <person name="Labbe J."/>
            <person name="Lin Y.C."/>
            <person name="Legue V."/>
            <person name="Le Tacon F."/>
            <person name="Marmeisse R."/>
            <person name="Melayah D."/>
            <person name="Montanini B."/>
            <person name="Muratet M."/>
            <person name="Nehls U."/>
            <person name="Niculita-Hirzel H."/>
            <person name="Oudot-Le Secq M.P."/>
            <person name="Peter M."/>
            <person name="Quesneville H."/>
            <person name="Rajashekar B."/>
            <person name="Reich M."/>
            <person name="Rouhier N."/>
            <person name="Schmutz J."/>
            <person name="Yin T."/>
            <person name="Chalot M."/>
            <person name="Henrissat B."/>
            <person name="Kuees U."/>
            <person name="Lucas S."/>
            <person name="Van de Peer Y."/>
            <person name="Podila G.K."/>
            <person name="Polle A."/>
            <person name="Pukkila P.J."/>
            <person name="Richardson P.M."/>
            <person name="Rouze P."/>
            <person name="Sanders I.R."/>
            <person name="Stajich J.E."/>
            <person name="Tunlid A."/>
            <person name="Tuskan G."/>
            <person name="Grigoriev I.V."/>
        </authorList>
    </citation>
    <scope>NUCLEOTIDE SEQUENCE [LARGE SCALE GENOMIC DNA]</scope>
    <source>
        <strain evidence="4">S238N-H82 / ATCC MYA-4686</strain>
    </source>
</reference>
<dbReference type="GeneID" id="6068957"/>
<proteinExistence type="predicted"/>
<sequence length="1085" mass="121176">MENDVTTLRTYKKTPLVEVPEAPHYITRFLPPTSNSLLLSHPSEPGKSSSPELLSPLLGSPFNELRCPSGSSSQPRLIEAPQDDAQKLASKFDRMEQLLKDSGFDSLGEFLKILFYNPSRVSGQPDPRGVCHAKSVARFLQGRNKVKISDIITLVYKHKHSAPSPSSPHASERHAPFSPSVSPADFFYARPSLFTWATNLVANHVHREIYELAAKDDDVHLRASTNGRRPTDSISLVTWEALGRFSIAALVEKYKSRAPVAWHLTECMAASRKNGVVVVKKQRPHPIIQVGAISSFLLARNHFATGDLAMALGIWHFAVKSHIDVKRVYSRFGNIVSDSTVRKALDTMTGSSLSILREAVNDATKRGETEWCLILDNVQEYCPVYEGGIGRESILKVGTAGTAIRLEDCKPGAFDLESHLSRVAQKERKTMTIETLVADIDWPHSRRVQALHWARVLVDYIPELKFLSSEVSARFRSPPVAKHRMRDGRKTIVQPLGTNAERETETQGMARAILDFDEQMGIGPEASNKLLLWVRGDGASYAATLRLQKYLCPIPDNHKSFRNRVSTPEIWHAKATKVNSIATNHYGPPTSKDPSSLSRSSNAAGFKRPTNLSSCDYYPTVRSMTLIWEAQVLDCWRVNYGAKPDLLSHFKSLTSRNELPSLDTLIQQAGSLIDRYASQDAYDQALSKAESSDAPEPMKILFGPAWTNQSTGSTNSAPVPLLPNEDVPKVHKEADDFDGDRVLANSVLFLQDFGWWIEIAYAVSEGDIGRVFEILKIWIFTFAGSSHHNYMTYLLEVYCLLRYEASRDLRDAILNNWLVNVTGELGKWIEGDLLQEHYNRWLEDMVKKRGGDFDDNFYRQTLSPNVDHFLRIKEEVEKAFQLERRGKTHTSPHLRDELRLLLTLYADENLHLFCAGRTLGHAAVNQFNQGYDRLQQKKLNDFINKTTAYADIIADIQSSKQAQETAVPSSNLEVQDHSQPSNDDSLSDVESVSDSSKSDSASSSTPSSSAETENEDTEDPSNNHLVSGSDYDVYLSSDQLTHKAWYEQEGKDNSSDEEDDGLGNGFCSDGSDDINDTGNGAYDSE</sequence>
<feature type="region of interest" description="Disordered" evidence="1">
    <location>
        <begin position="964"/>
        <end position="1085"/>
    </location>
</feature>
<evidence type="ECO:0000313" key="3">
    <source>
        <dbReference type="EMBL" id="EDR15492.1"/>
    </source>
</evidence>
<feature type="domain" description="DUF6589" evidence="2">
    <location>
        <begin position="427"/>
        <end position="889"/>
    </location>
</feature>
<evidence type="ECO:0000256" key="1">
    <source>
        <dbReference type="SAM" id="MobiDB-lite"/>
    </source>
</evidence>
<dbReference type="HOGENOM" id="CLU_006728_0_0_1"/>
<gene>
    <name evidence="3" type="ORF">LACBIDRAFT_301928</name>
</gene>
<dbReference type="KEGG" id="lbc:LACBIDRAFT_301928"/>
<evidence type="ECO:0000259" key="2">
    <source>
        <dbReference type="Pfam" id="PF20231"/>
    </source>
</evidence>
<feature type="compositionally biased region" description="Basic and acidic residues" evidence="1">
    <location>
        <begin position="1040"/>
        <end position="1054"/>
    </location>
</feature>
<dbReference type="RefSeq" id="XP_001873700.1">
    <property type="nucleotide sequence ID" value="XM_001873665.1"/>
</dbReference>
<keyword evidence="4" id="KW-1185">Reference proteome</keyword>
<feature type="compositionally biased region" description="Polar residues" evidence="1">
    <location>
        <begin position="964"/>
        <end position="980"/>
    </location>
</feature>
<dbReference type="InterPro" id="IPR046496">
    <property type="entry name" value="DUF6589"/>
</dbReference>
<dbReference type="Pfam" id="PF20231">
    <property type="entry name" value="DUF6589"/>
    <property type="match status" value="1"/>
</dbReference>
<feature type="compositionally biased region" description="Low complexity" evidence="1">
    <location>
        <begin position="981"/>
        <end position="1009"/>
    </location>
</feature>
<dbReference type="EMBL" id="DS547091">
    <property type="protein sequence ID" value="EDR15492.1"/>
    <property type="molecule type" value="Genomic_DNA"/>
</dbReference>
<dbReference type="OrthoDB" id="2993174at2759"/>
<feature type="compositionally biased region" description="Polar residues" evidence="1">
    <location>
        <begin position="592"/>
        <end position="603"/>
    </location>
</feature>
<accession>B0CPY2</accession>
<dbReference type="AlphaFoldDB" id="B0CPY2"/>
<name>B0CPY2_LACBS</name>
<organism evidence="4">
    <name type="scientific">Laccaria bicolor (strain S238N-H82 / ATCC MYA-4686)</name>
    <name type="common">Bicoloured deceiver</name>
    <name type="synonym">Laccaria laccata var. bicolor</name>
    <dbReference type="NCBI Taxonomy" id="486041"/>
    <lineage>
        <taxon>Eukaryota</taxon>
        <taxon>Fungi</taxon>
        <taxon>Dikarya</taxon>
        <taxon>Basidiomycota</taxon>
        <taxon>Agaricomycotina</taxon>
        <taxon>Agaricomycetes</taxon>
        <taxon>Agaricomycetidae</taxon>
        <taxon>Agaricales</taxon>
        <taxon>Agaricineae</taxon>
        <taxon>Hydnangiaceae</taxon>
        <taxon>Laccaria</taxon>
    </lineage>
</organism>
<dbReference type="Proteomes" id="UP000001194">
    <property type="component" value="Unassembled WGS sequence"/>
</dbReference>